<dbReference type="PRINTS" id="PR00038">
    <property type="entry name" value="HTHLUXR"/>
</dbReference>
<evidence type="ECO:0000256" key="2">
    <source>
        <dbReference type="ARBA" id="ARBA00023125"/>
    </source>
</evidence>
<accession>A0A8J3F4U7</accession>
<dbReference type="PROSITE" id="PS50043">
    <property type="entry name" value="HTH_LUXR_2"/>
    <property type="match status" value="1"/>
</dbReference>
<dbReference type="PANTHER" id="PTHR44688">
    <property type="entry name" value="DNA-BINDING TRANSCRIPTIONAL ACTIVATOR DEVR_DOSR"/>
    <property type="match status" value="1"/>
</dbReference>
<dbReference type="SUPFAM" id="SSF75516">
    <property type="entry name" value="Pheromone-binding domain of LuxR-like quorum-sensing transcription factors"/>
    <property type="match status" value="1"/>
</dbReference>
<evidence type="ECO:0000259" key="4">
    <source>
        <dbReference type="PROSITE" id="PS50043"/>
    </source>
</evidence>
<keyword evidence="3" id="KW-0804">Transcription</keyword>
<organism evidence="5 6">
    <name type="scientific">Oxalicibacterium solurbis</name>
    <dbReference type="NCBI Taxonomy" id="69280"/>
    <lineage>
        <taxon>Bacteria</taxon>
        <taxon>Pseudomonadati</taxon>
        <taxon>Pseudomonadota</taxon>
        <taxon>Betaproteobacteria</taxon>
        <taxon>Burkholderiales</taxon>
        <taxon>Oxalobacteraceae</taxon>
        <taxon>Oxalicibacterium</taxon>
    </lineage>
</organism>
<sequence>MARNDSGARLSDVEIAEISKTRRWADLTCSLERLLPRFGYCRFMQFILFTQADGKILSHAHGTLEPSFDVIFRESSASRRDPNSIHANGTNVPIEWTIEQMCIKGNSRLYDALMSAGIHGGISICSRSAQAVSRIDFYREKPATASMAEQADLLMLASYTHQSAEYLLRQQVCGKAVGDKTSASALSEREVECLGWSANGKTSAEIGMILGISQRTVYFHLRSVSSKLGVYGTRHAISKAVMMGIVAPRHNA</sequence>
<dbReference type="InterPro" id="IPR000792">
    <property type="entry name" value="Tscrpt_reg_LuxR_C"/>
</dbReference>
<keyword evidence="2" id="KW-0238">DNA-binding</keyword>
<dbReference type="SMART" id="SM00421">
    <property type="entry name" value="HTH_LUXR"/>
    <property type="match status" value="1"/>
</dbReference>
<dbReference type="AlphaFoldDB" id="A0A8J3F4U7"/>
<keyword evidence="6" id="KW-1185">Reference proteome</keyword>
<name>A0A8J3F4U7_9BURK</name>
<dbReference type="Pfam" id="PF00196">
    <property type="entry name" value="GerE"/>
    <property type="match status" value="1"/>
</dbReference>
<reference evidence="5" key="2">
    <citation type="submission" date="2020-09" db="EMBL/GenBank/DDBJ databases">
        <authorList>
            <person name="Sun Q."/>
            <person name="Sedlacek I."/>
        </authorList>
    </citation>
    <scope>NUCLEOTIDE SEQUENCE</scope>
    <source>
        <strain evidence="5">CCM 7664</strain>
    </source>
</reference>
<dbReference type="EMBL" id="BMDP01000001">
    <property type="protein sequence ID" value="GGI52873.1"/>
    <property type="molecule type" value="Genomic_DNA"/>
</dbReference>
<dbReference type="InterPro" id="IPR036388">
    <property type="entry name" value="WH-like_DNA-bd_sf"/>
</dbReference>
<dbReference type="GO" id="GO:0006355">
    <property type="term" value="P:regulation of DNA-templated transcription"/>
    <property type="evidence" value="ECO:0007669"/>
    <property type="project" value="InterPro"/>
</dbReference>
<dbReference type="Gene3D" id="3.30.450.80">
    <property type="entry name" value="Transcription factor LuxR-like, autoinducer-binding domain"/>
    <property type="match status" value="1"/>
</dbReference>
<protein>
    <recommendedName>
        <fullName evidence="4">HTH luxR-type domain-containing protein</fullName>
    </recommendedName>
</protein>
<evidence type="ECO:0000256" key="1">
    <source>
        <dbReference type="ARBA" id="ARBA00023015"/>
    </source>
</evidence>
<comment type="caution">
    <text evidence="5">The sequence shown here is derived from an EMBL/GenBank/DDBJ whole genome shotgun (WGS) entry which is preliminary data.</text>
</comment>
<dbReference type="CDD" id="cd06170">
    <property type="entry name" value="LuxR_C_like"/>
    <property type="match status" value="1"/>
</dbReference>
<gene>
    <name evidence="5" type="ORF">GCM10011430_00470</name>
</gene>
<evidence type="ECO:0000313" key="5">
    <source>
        <dbReference type="EMBL" id="GGI52873.1"/>
    </source>
</evidence>
<dbReference type="Proteomes" id="UP000627205">
    <property type="component" value="Unassembled WGS sequence"/>
</dbReference>
<proteinExistence type="predicted"/>
<dbReference type="GO" id="GO:0003677">
    <property type="term" value="F:DNA binding"/>
    <property type="evidence" value="ECO:0007669"/>
    <property type="project" value="UniProtKB-KW"/>
</dbReference>
<dbReference type="Gene3D" id="1.10.10.10">
    <property type="entry name" value="Winged helix-like DNA-binding domain superfamily/Winged helix DNA-binding domain"/>
    <property type="match status" value="1"/>
</dbReference>
<dbReference type="InterPro" id="IPR036693">
    <property type="entry name" value="TF_LuxR_autoind-bd_dom_sf"/>
</dbReference>
<dbReference type="SUPFAM" id="SSF46894">
    <property type="entry name" value="C-terminal effector domain of the bipartite response regulators"/>
    <property type="match status" value="1"/>
</dbReference>
<evidence type="ECO:0000313" key="6">
    <source>
        <dbReference type="Proteomes" id="UP000627205"/>
    </source>
</evidence>
<feature type="domain" description="HTH luxR-type" evidence="4">
    <location>
        <begin position="179"/>
        <end position="244"/>
    </location>
</feature>
<dbReference type="PROSITE" id="PS00622">
    <property type="entry name" value="HTH_LUXR_1"/>
    <property type="match status" value="1"/>
</dbReference>
<dbReference type="PANTHER" id="PTHR44688:SF16">
    <property type="entry name" value="DNA-BINDING TRANSCRIPTIONAL ACTIVATOR DEVR_DOSR"/>
    <property type="match status" value="1"/>
</dbReference>
<dbReference type="InterPro" id="IPR016032">
    <property type="entry name" value="Sig_transdc_resp-reg_C-effctor"/>
</dbReference>
<keyword evidence="1" id="KW-0805">Transcription regulation</keyword>
<reference evidence="5" key="1">
    <citation type="journal article" date="2014" name="Int. J. Syst. Evol. Microbiol.">
        <title>Complete genome sequence of Corynebacterium casei LMG S-19264T (=DSM 44701T), isolated from a smear-ripened cheese.</title>
        <authorList>
            <consortium name="US DOE Joint Genome Institute (JGI-PGF)"/>
            <person name="Walter F."/>
            <person name="Albersmeier A."/>
            <person name="Kalinowski J."/>
            <person name="Ruckert C."/>
        </authorList>
    </citation>
    <scope>NUCLEOTIDE SEQUENCE</scope>
    <source>
        <strain evidence="5">CCM 7664</strain>
    </source>
</reference>
<dbReference type="RefSeq" id="WP_188418934.1">
    <property type="nucleotide sequence ID" value="NZ_BMDP01000001.1"/>
</dbReference>
<evidence type="ECO:0000256" key="3">
    <source>
        <dbReference type="ARBA" id="ARBA00023163"/>
    </source>
</evidence>